<dbReference type="EMBL" id="JABANE010000035">
    <property type="protein sequence ID" value="NME69127.1"/>
    <property type="molecule type" value="Genomic_DNA"/>
</dbReference>
<sequence>MKTFCTISILLLVTNLLFSQDQLVPYLKSGKYGYMSSETKKLVIPVQFDHAELFYDEVAYVEKGGEFGFIDKQGNEVVKIGTYVTTDEEPPRFNHGLLAVVKDKKFGVINNKGQVIVPFKYDYIGEFCEGKAAVGMLKEPTDYNFRVENYKTLNIGIDSKNKVFQSRESKNNNQKQRWGENGDLWYGFINTFGKEVVPVQYGKVGDYSEGLALVVKNVVHGKGGYIDHSGIMTIPAQFVEAYDFKYGFSHVRRTHMYGDNYIASNYEHVYVMDSPNGIINKYGKLILATIPVQHFLGQNKNGFILKSWDEKVCFSDYKGDLKIPFDDYVEGIVCEGAPLAFKTSKGTYQFHDSESYQKLNATLSIDKVKEGKEGMIIFSTLNSSSFGVLNKDLNVIVQPKYDFISTFNNGFAKVLKSKNKRRVTTKHFFIDSTGFEYVDLNTQ</sequence>
<dbReference type="RefSeq" id="WP_205959883.1">
    <property type="nucleotide sequence ID" value="NZ_JABANE010000035.1"/>
</dbReference>
<dbReference type="PANTHER" id="PTHR37841">
    <property type="entry name" value="GLR2918 PROTEIN"/>
    <property type="match status" value="1"/>
</dbReference>
<comment type="caution">
    <text evidence="1">The sequence shown here is derived from an EMBL/GenBank/DDBJ whole genome shotgun (WGS) entry which is preliminary data.</text>
</comment>
<name>A0A7X9RUV1_9BACT</name>
<evidence type="ECO:0000313" key="1">
    <source>
        <dbReference type="EMBL" id="NME69127.1"/>
    </source>
</evidence>
<dbReference type="Pfam" id="PF14903">
    <property type="entry name" value="WG_beta_rep"/>
    <property type="match status" value="5"/>
</dbReference>
<reference evidence="1 2" key="1">
    <citation type="submission" date="2020-04" db="EMBL/GenBank/DDBJ databases">
        <title>Flammeovirga sp. SR4, a novel species isolated from seawater.</title>
        <authorList>
            <person name="Wang X."/>
        </authorList>
    </citation>
    <scope>NUCLEOTIDE SEQUENCE [LARGE SCALE GENOMIC DNA]</scope>
    <source>
        <strain evidence="1 2">ATCC 23126</strain>
    </source>
</reference>
<dbReference type="PANTHER" id="PTHR37841:SF1">
    <property type="entry name" value="DUF3298 DOMAIN-CONTAINING PROTEIN"/>
    <property type="match status" value="1"/>
</dbReference>
<dbReference type="InterPro" id="IPR032774">
    <property type="entry name" value="WG_beta_rep"/>
</dbReference>
<keyword evidence="2" id="KW-1185">Reference proteome</keyword>
<proteinExistence type="predicted"/>
<dbReference type="Proteomes" id="UP000576082">
    <property type="component" value="Unassembled WGS sequence"/>
</dbReference>
<protein>
    <submittedName>
        <fullName evidence="1">WG repeat-containing protein</fullName>
    </submittedName>
</protein>
<accession>A0A7X9RUV1</accession>
<gene>
    <name evidence="1" type="ORF">HHU12_14220</name>
</gene>
<organism evidence="1 2">
    <name type="scientific">Flammeovirga aprica JL-4</name>
    <dbReference type="NCBI Taxonomy" id="694437"/>
    <lineage>
        <taxon>Bacteria</taxon>
        <taxon>Pseudomonadati</taxon>
        <taxon>Bacteroidota</taxon>
        <taxon>Cytophagia</taxon>
        <taxon>Cytophagales</taxon>
        <taxon>Flammeovirgaceae</taxon>
        <taxon>Flammeovirga</taxon>
    </lineage>
</organism>
<evidence type="ECO:0000313" key="2">
    <source>
        <dbReference type="Proteomes" id="UP000576082"/>
    </source>
</evidence>
<dbReference type="AlphaFoldDB" id="A0A7X9RUV1"/>